<keyword evidence="2 4" id="KW-0694">RNA-binding</keyword>
<dbReference type="GO" id="GO:0006397">
    <property type="term" value="P:mRNA processing"/>
    <property type="evidence" value="ECO:0007669"/>
    <property type="project" value="UniProtKB-UniRule"/>
</dbReference>
<dbReference type="InterPro" id="IPR044642">
    <property type="entry name" value="PTHR15588"/>
</dbReference>
<gene>
    <name evidence="4" type="primary">LSM1</name>
    <name evidence="7" type="ORF">L249_6076</name>
</gene>
<keyword evidence="8" id="KW-1185">Reference proteome</keyword>
<dbReference type="PANTHER" id="PTHR15588">
    <property type="entry name" value="LSM1"/>
    <property type="match status" value="1"/>
</dbReference>
<dbReference type="AlphaFoldDB" id="A0A367LID6"/>
<evidence type="ECO:0000256" key="4">
    <source>
        <dbReference type="RuleBase" id="RU365047"/>
    </source>
</evidence>
<name>A0A367LID6_9HYPO</name>
<feature type="region of interest" description="Disordered" evidence="5">
    <location>
        <begin position="1"/>
        <end position="27"/>
    </location>
</feature>
<evidence type="ECO:0000256" key="1">
    <source>
        <dbReference type="ARBA" id="ARBA00022490"/>
    </source>
</evidence>
<accession>A0A367LID6</accession>
<dbReference type="OrthoDB" id="10263346at2759"/>
<dbReference type="CDD" id="cd01728">
    <property type="entry name" value="LSm1"/>
    <property type="match status" value="1"/>
</dbReference>
<dbReference type="Gene3D" id="2.30.30.100">
    <property type="match status" value="1"/>
</dbReference>
<reference evidence="7 8" key="1">
    <citation type="journal article" date="2015" name="BMC Genomics">
        <title>Insights from the genome of Ophiocordyceps polyrhachis-furcata to pathogenicity and host specificity in insect fungi.</title>
        <authorList>
            <person name="Wichadakul D."/>
            <person name="Kobmoo N."/>
            <person name="Ingsriswang S."/>
            <person name="Tangphatsornruang S."/>
            <person name="Chantasingh D."/>
            <person name="Luangsa-ard J.J."/>
            <person name="Eurwilaichitr L."/>
        </authorList>
    </citation>
    <scope>NUCLEOTIDE SEQUENCE [LARGE SCALE GENOMIC DNA]</scope>
    <source>
        <strain evidence="7 8">BCC 54312</strain>
    </source>
</reference>
<dbReference type="InterPro" id="IPR034104">
    <property type="entry name" value="Lsm1"/>
</dbReference>
<dbReference type="InterPro" id="IPR001163">
    <property type="entry name" value="Sm_dom_euk/arc"/>
</dbReference>
<comment type="caution">
    <text evidence="7">The sequence shown here is derived from an EMBL/GenBank/DDBJ whole genome shotgun (WGS) entry which is preliminary data.</text>
</comment>
<keyword evidence="3 4" id="KW-0687">Ribonucleoprotein</keyword>
<protein>
    <recommendedName>
        <fullName evidence="4">U6 snRNA-associated Sm-like protein LSm1</fullName>
    </recommendedName>
</protein>
<proteinExistence type="inferred from homology"/>
<dbReference type="SMART" id="SM00651">
    <property type="entry name" value="Sm"/>
    <property type="match status" value="1"/>
</dbReference>
<comment type="similarity">
    <text evidence="4">Belongs to the snRNP Sm proteins family.</text>
</comment>
<dbReference type="GO" id="GO:0000290">
    <property type="term" value="P:deadenylation-dependent decapping of nuclear-transcribed mRNA"/>
    <property type="evidence" value="ECO:0007669"/>
    <property type="project" value="TreeGrafter"/>
</dbReference>
<organism evidence="7 8">
    <name type="scientific">Ophiocordyceps polyrhachis-furcata BCC 54312</name>
    <dbReference type="NCBI Taxonomy" id="1330021"/>
    <lineage>
        <taxon>Eukaryota</taxon>
        <taxon>Fungi</taxon>
        <taxon>Dikarya</taxon>
        <taxon>Ascomycota</taxon>
        <taxon>Pezizomycotina</taxon>
        <taxon>Sordariomycetes</taxon>
        <taxon>Hypocreomycetidae</taxon>
        <taxon>Hypocreales</taxon>
        <taxon>Ophiocordycipitaceae</taxon>
        <taxon>Ophiocordyceps</taxon>
    </lineage>
</organism>
<evidence type="ECO:0000256" key="3">
    <source>
        <dbReference type="ARBA" id="ARBA00023274"/>
    </source>
</evidence>
<dbReference type="Pfam" id="PF01423">
    <property type="entry name" value="LSM"/>
    <property type="match status" value="1"/>
</dbReference>
<evidence type="ECO:0000256" key="2">
    <source>
        <dbReference type="ARBA" id="ARBA00022884"/>
    </source>
</evidence>
<dbReference type="PANTHER" id="PTHR15588:SF8">
    <property type="entry name" value="U6 SNRNA-ASSOCIATED SM-LIKE PROTEIN LSM1"/>
    <property type="match status" value="1"/>
</dbReference>
<evidence type="ECO:0000313" key="7">
    <source>
        <dbReference type="EMBL" id="RCI14179.1"/>
    </source>
</evidence>
<dbReference type="STRING" id="1330021.A0A367LID6"/>
<dbReference type="SUPFAM" id="SSF50182">
    <property type="entry name" value="Sm-like ribonucleoproteins"/>
    <property type="match status" value="1"/>
</dbReference>
<dbReference type="GO" id="GO:1990904">
    <property type="term" value="C:ribonucleoprotein complex"/>
    <property type="evidence" value="ECO:0007669"/>
    <property type="project" value="UniProtKB-KW"/>
</dbReference>
<evidence type="ECO:0000256" key="5">
    <source>
        <dbReference type="SAM" id="MobiDB-lite"/>
    </source>
</evidence>
<dbReference type="Proteomes" id="UP000253664">
    <property type="component" value="Unassembled WGS sequence"/>
</dbReference>
<feature type="domain" description="Sm" evidence="6">
    <location>
        <begin position="47"/>
        <end position="132"/>
    </location>
</feature>
<dbReference type="EMBL" id="LKCN02000004">
    <property type="protein sequence ID" value="RCI14179.1"/>
    <property type="molecule type" value="Genomic_DNA"/>
</dbReference>
<keyword evidence="4" id="KW-0507">mRNA processing</keyword>
<comment type="function">
    <text evidence="4">Component of the cytoplasmic LSM1-LSM7 complex which is involved in mRNA degradation.</text>
</comment>
<evidence type="ECO:0000313" key="8">
    <source>
        <dbReference type="Proteomes" id="UP000253664"/>
    </source>
</evidence>
<dbReference type="GO" id="GO:0000932">
    <property type="term" value="C:P-body"/>
    <property type="evidence" value="ECO:0007669"/>
    <property type="project" value="UniProtKB-SubCell"/>
</dbReference>
<comment type="subunit">
    <text evidence="4">Component of the heptameric LSM1-LSM7 complex that forms a seven-membered ring structure with a donut shape.</text>
</comment>
<dbReference type="InterPro" id="IPR010920">
    <property type="entry name" value="LSM_dom_sf"/>
</dbReference>
<comment type="subcellular location">
    <subcellularLocation>
        <location evidence="4">Cytoplasm</location>
    </subcellularLocation>
    <subcellularLocation>
        <location evidence="4">Cytoplasm</location>
        <location evidence="4">P-body</location>
    </subcellularLocation>
</comment>
<keyword evidence="1 4" id="KW-0963">Cytoplasm</keyword>
<sequence length="190" mass="21000">MENLSLSETPPPGGPVELVQGGPQPLPQLPPQMFTTAAQLLDLTDSKNLFDFEDGTPFRGGLMVILRDGRKLIGVLRSWDQFANLILQSTTERLFAVSPNNSDPDDEPQRLYADVLHGVFLVRGENVLLLGEIDLDKDDDPPPGYDAADFDTVKKLADERKAADKRREKSRLKKLAKMGFEGENLAEIGL</sequence>
<dbReference type="GO" id="GO:1990726">
    <property type="term" value="C:Lsm1-7-Pat1 complex"/>
    <property type="evidence" value="ECO:0007669"/>
    <property type="project" value="TreeGrafter"/>
</dbReference>
<evidence type="ECO:0000259" key="6">
    <source>
        <dbReference type="SMART" id="SM00651"/>
    </source>
</evidence>
<dbReference type="GO" id="GO:0003729">
    <property type="term" value="F:mRNA binding"/>
    <property type="evidence" value="ECO:0007669"/>
    <property type="project" value="TreeGrafter"/>
</dbReference>